<dbReference type="GO" id="GO:0006338">
    <property type="term" value="P:chromatin remodeling"/>
    <property type="evidence" value="ECO:0007669"/>
    <property type="project" value="TreeGrafter"/>
</dbReference>
<feature type="region of interest" description="Disordered" evidence="9">
    <location>
        <begin position="119"/>
        <end position="390"/>
    </location>
</feature>
<dbReference type="GO" id="GO:0016887">
    <property type="term" value="F:ATP hydrolysis activity"/>
    <property type="evidence" value="ECO:0007669"/>
    <property type="project" value="TreeGrafter"/>
</dbReference>
<dbReference type="GO" id="GO:0003677">
    <property type="term" value="F:DNA binding"/>
    <property type="evidence" value="ECO:0007669"/>
    <property type="project" value="UniProtKB-KW"/>
</dbReference>
<dbReference type="InterPro" id="IPR038718">
    <property type="entry name" value="SNF2-like_sf"/>
</dbReference>
<evidence type="ECO:0000256" key="9">
    <source>
        <dbReference type="SAM" id="MobiDB-lite"/>
    </source>
</evidence>
<name>A0A2J7ZYM2_9CHLO</name>
<keyword evidence="3" id="KW-0378">Hydrolase</keyword>
<reference evidence="11 12" key="1">
    <citation type="journal article" date="2017" name="Mol. Biol. Evol.">
        <title>The 4-celled Tetrabaena socialis nuclear genome reveals the essential components for genetic control of cell number at the origin of multicellularity in the volvocine lineage.</title>
        <authorList>
            <person name="Featherston J."/>
            <person name="Arakaki Y."/>
            <person name="Hanschen E.R."/>
            <person name="Ferris P.J."/>
            <person name="Michod R.E."/>
            <person name="Olson B.J.S.C."/>
            <person name="Nozaki H."/>
            <person name="Durand P.M."/>
        </authorList>
    </citation>
    <scope>NUCLEOTIDE SEQUENCE [LARGE SCALE GENOMIC DNA]</scope>
    <source>
        <strain evidence="11 12">NIES-571</strain>
    </source>
</reference>
<proteinExistence type="predicted"/>
<dbReference type="PANTHER" id="PTHR45685:SF1">
    <property type="entry name" value="HELICASE SRCAP"/>
    <property type="match status" value="1"/>
</dbReference>
<keyword evidence="12" id="KW-1185">Reference proteome</keyword>
<dbReference type="InterPro" id="IPR050520">
    <property type="entry name" value="INO80/SWR1_helicase"/>
</dbReference>
<feature type="domain" description="Helicase ATP-binding" evidence="10">
    <location>
        <begin position="496"/>
        <end position="624"/>
    </location>
</feature>
<evidence type="ECO:0000256" key="4">
    <source>
        <dbReference type="ARBA" id="ARBA00022806"/>
    </source>
</evidence>
<protein>
    <submittedName>
        <fullName evidence="11">Helicase SRCAP</fullName>
    </submittedName>
</protein>
<dbReference type="InterPro" id="IPR014001">
    <property type="entry name" value="Helicase_ATP-bd"/>
</dbReference>
<evidence type="ECO:0000256" key="5">
    <source>
        <dbReference type="ARBA" id="ARBA00022840"/>
    </source>
</evidence>
<accession>A0A2J7ZYM2</accession>
<feature type="region of interest" description="Disordered" evidence="9">
    <location>
        <begin position="440"/>
        <end position="481"/>
    </location>
</feature>
<dbReference type="EMBL" id="PGGS01000312">
    <property type="protein sequence ID" value="PNH05360.1"/>
    <property type="molecule type" value="Genomic_DNA"/>
</dbReference>
<evidence type="ECO:0000313" key="11">
    <source>
        <dbReference type="EMBL" id="PNH05360.1"/>
    </source>
</evidence>
<keyword evidence="6" id="KW-0156">Chromatin regulator</keyword>
<dbReference type="Gene3D" id="3.40.50.10810">
    <property type="entry name" value="Tandem AAA-ATPase domain"/>
    <property type="match status" value="1"/>
</dbReference>
<evidence type="ECO:0000256" key="7">
    <source>
        <dbReference type="ARBA" id="ARBA00023125"/>
    </source>
</evidence>
<gene>
    <name evidence="11" type="ORF">TSOC_008386</name>
</gene>
<comment type="subcellular location">
    <subcellularLocation>
        <location evidence="1">Nucleus</location>
    </subcellularLocation>
</comment>
<evidence type="ECO:0000256" key="1">
    <source>
        <dbReference type="ARBA" id="ARBA00004123"/>
    </source>
</evidence>
<feature type="compositionally biased region" description="Acidic residues" evidence="9">
    <location>
        <begin position="369"/>
        <end position="382"/>
    </location>
</feature>
<dbReference type="Pfam" id="PF00176">
    <property type="entry name" value="SNF2-rel_dom"/>
    <property type="match status" value="1"/>
</dbReference>
<keyword evidence="2" id="KW-0547">Nucleotide-binding</keyword>
<dbReference type="InterPro" id="IPR000330">
    <property type="entry name" value="SNF2_N"/>
</dbReference>
<keyword evidence="8" id="KW-0539">Nucleus</keyword>
<evidence type="ECO:0000256" key="6">
    <source>
        <dbReference type="ARBA" id="ARBA00022853"/>
    </source>
</evidence>
<keyword evidence="7" id="KW-0238">DNA-binding</keyword>
<dbReference type="InterPro" id="IPR027417">
    <property type="entry name" value="P-loop_NTPase"/>
</dbReference>
<keyword evidence="4 11" id="KW-0347">Helicase</keyword>
<keyword evidence="5" id="KW-0067">ATP-binding</keyword>
<evidence type="ECO:0000256" key="8">
    <source>
        <dbReference type="ARBA" id="ARBA00023242"/>
    </source>
</evidence>
<comment type="caution">
    <text evidence="11">The sequence shown here is derived from an EMBL/GenBank/DDBJ whole genome shotgun (WGS) entry which is preliminary data.</text>
</comment>
<feature type="non-terminal residue" evidence="11">
    <location>
        <position position="671"/>
    </location>
</feature>
<sequence>MPVRALRDASHAGMERAWKLKQAKRFSSHAMKSNLSLENRHAHKQQQEEVALRKVAKGVALQFRPNNSPEISNFWAKARRVVATKVALQVEARKKVVMDKHLDLIVGQTEKFSKMLAANLSAPPDSDDDIPPPRASSSESEKEEPTPPPAAPAQQQRDGCAIPGPAIVPAPAPTPSDVAMTDVATRRVTFQEPLAASPPPLALPTSAERAGPSAGPAGARVKIEDDGGAGGATPPRMRAKRRRSASPARADTAGLSSAPAVTLKEESGEGDLDLQALASSDEEHDEEAGPGRADAEEEVDADGAEGHIARRQLRSRRSEPAGEGILDGAQPCKSSAHGGGEEEDNEYDRAADDSADDETTIDAELAMAEGEEGEDASEESAGDELGGLDAEVEVPLEQLLARYYSGPKYHTFVVKEAAAGAAAAAGVAGAAGSGKQVGQAGGVLGSGPPDGAETGEGGAASEGGAADEGGVADGEEGGQEEKEYVYKEEEDVVGIWGPHLIVVPTSVMLNWEMEIKKWCPAFRLLTYYGSAKERKAKRQGWSKPNAFHICITSYTLVLSDAKMFRRKKWKYLILDEAHMIKNWKSQRWQTLLRFNSKRRLLITGTPLQNDLMELWSLMHFLMPGLFASHDQFRDWFCNPLTGMVEGSEAYNKQLVERLHGVLRPFLLRRLK</sequence>
<evidence type="ECO:0000256" key="3">
    <source>
        <dbReference type="ARBA" id="ARBA00022801"/>
    </source>
</evidence>
<dbReference type="PANTHER" id="PTHR45685">
    <property type="entry name" value="HELICASE SRCAP-RELATED"/>
    <property type="match status" value="1"/>
</dbReference>
<evidence type="ECO:0000313" key="12">
    <source>
        <dbReference type="Proteomes" id="UP000236333"/>
    </source>
</evidence>
<dbReference type="SMART" id="SM00487">
    <property type="entry name" value="DEXDc"/>
    <property type="match status" value="1"/>
</dbReference>
<dbReference type="Proteomes" id="UP000236333">
    <property type="component" value="Unassembled WGS sequence"/>
</dbReference>
<dbReference type="AlphaFoldDB" id="A0A2J7ZYM2"/>
<feature type="compositionally biased region" description="Low complexity" evidence="9">
    <location>
        <begin position="203"/>
        <end position="220"/>
    </location>
</feature>
<dbReference type="OrthoDB" id="372624at2759"/>
<dbReference type="PROSITE" id="PS51192">
    <property type="entry name" value="HELICASE_ATP_BIND_1"/>
    <property type="match status" value="1"/>
</dbReference>
<organism evidence="11 12">
    <name type="scientific">Tetrabaena socialis</name>
    <dbReference type="NCBI Taxonomy" id="47790"/>
    <lineage>
        <taxon>Eukaryota</taxon>
        <taxon>Viridiplantae</taxon>
        <taxon>Chlorophyta</taxon>
        <taxon>core chlorophytes</taxon>
        <taxon>Chlorophyceae</taxon>
        <taxon>CS clade</taxon>
        <taxon>Chlamydomonadales</taxon>
        <taxon>Tetrabaenaceae</taxon>
        <taxon>Tetrabaena</taxon>
    </lineage>
</organism>
<dbReference type="GO" id="GO:0042393">
    <property type="term" value="F:histone binding"/>
    <property type="evidence" value="ECO:0007669"/>
    <property type="project" value="TreeGrafter"/>
</dbReference>
<dbReference type="SUPFAM" id="SSF52540">
    <property type="entry name" value="P-loop containing nucleoside triphosphate hydrolases"/>
    <property type="match status" value="1"/>
</dbReference>
<dbReference type="FunFam" id="3.40.50.10810:FF:000005">
    <property type="entry name" value="Photoperiod-independent early flowering 1"/>
    <property type="match status" value="1"/>
</dbReference>
<evidence type="ECO:0000256" key="2">
    <source>
        <dbReference type="ARBA" id="ARBA00022741"/>
    </source>
</evidence>
<dbReference type="GO" id="GO:0004386">
    <property type="term" value="F:helicase activity"/>
    <property type="evidence" value="ECO:0007669"/>
    <property type="project" value="UniProtKB-KW"/>
</dbReference>
<dbReference type="GO" id="GO:0000812">
    <property type="term" value="C:Swr1 complex"/>
    <property type="evidence" value="ECO:0007669"/>
    <property type="project" value="TreeGrafter"/>
</dbReference>
<dbReference type="GO" id="GO:0005524">
    <property type="term" value="F:ATP binding"/>
    <property type="evidence" value="ECO:0007669"/>
    <property type="project" value="UniProtKB-KW"/>
</dbReference>
<evidence type="ECO:0000259" key="10">
    <source>
        <dbReference type="PROSITE" id="PS51192"/>
    </source>
</evidence>